<dbReference type="InterPro" id="IPR019473">
    <property type="entry name" value="TFIID_su8_C"/>
</dbReference>
<dbReference type="InterPro" id="IPR037818">
    <property type="entry name" value="TAF8"/>
</dbReference>
<evidence type="ECO:0000259" key="8">
    <source>
        <dbReference type="SMART" id="SM00576"/>
    </source>
</evidence>
<dbReference type="EMBL" id="VXIV02001606">
    <property type="protein sequence ID" value="KAF6031413.1"/>
    <property type="molecule type" value="Genomic_DNA"/>
</dbReference>
<dbReference type="Gene3D" id="1.10.20.10">
    <property type="entry name" value="Histone, subunit A"/>
    <property type="match status" value="1"/>
</dbReference>
<dbReference type="InterPro" id="IPR009072">
    <property type="entry name" value="Histone-fold"/>
</dbReference>
<evidence type="ECO:0000256" key="4">
    <source>
        <dbReference type="ARBA" id="ARBA00023015"/>
    </source>
</evidence>
<sequence length="253" mass="28045">MASKPTDPYKQALYTGIASLIRDAGYGSVEPIAMESLVEMAHSFISQVGKSSKHYSELANRSQVMVSDLSLALIHSGLSLEGLKVYTENHLRKPAVVKPPQFEAESTKPRSLAVNSSTSQPGYMHENLPSFPDKHTYIQTPAQRHATTDYQLVRQKESMQRKNLESALTKFIAKTGESNFYCDDIDNPINSTFQLIACNPSPLSYLSALLPKDEEEFEVFDLSMEQELFEPAAKKAKQDNSDSSVAAENSLMS</sequence>
<keyword evidence="4" id="KW-0805">Transcription regulation</keyword>
<feature type="region of interest" description="Disordered" evidence="7">
    <location>
        <begin position="98"/>
        <end position="131"/>
    </location>
</feature>
<dbReference type="Pfam" id="PF10406">
    <property type="entry name" value="TAF8_C"/>
    <property type="match status" value="1"/>
</dbReference>
<dbReference type="PANTHER" id="PTHR46469">
    <property type="entry name" value="TRANSCRIPTION INITIATION FACTOR TFIID SUBUNIT 8"/>
    <property type="match status" value="1"/>
</dbReference>
<gene>
    <name evidence="9" type="ORF">EB796_010279</name>
</gene>
<dbReference type="AlphaFoldDB" id="A0A7J7JZP4"/>
<dbReference type="GO" id="GO:0005669">
    <property type="term" value="C:transcription factor TFIID complex"/>
    <property type="evidence" value="ECO:0007669"/>
    <property type="project" value="InterPro"/>
</dbReference>
<comment type="caution">
    <text evidence="9">The sequence shown here is derived from an EMBL/GenBank/DDBJ whole genome shotgun (WGS) entry which is preliminary data.</text>
</comment>
<feature type="region of interest" description="Disordered" evidence="7">
    <location>
        <begin position="231"/>
        <end position="253"/>
    </location>
</feature>
<dbReference type="OrthoDB" id="2193813at2759"/>
<comment type="similarity">
    <text evidence="2">Belongs to the TAF8 family.</text>
</comment>
<accession>A0A7J7JZP4</accession>
<dbReference type="GO" id="GO:0006367">
    <property type="term" value="P:transcription initiation at RNA polymerase II promoter"/>
    <property type="evidence" value="ECO:0007669"/>
    <property type="project" value="TreeGrafter"/>
</dbReference>
<proteinExistence type="inferred from homology"/>
<evidence type="ECO:0000256" key="2">
    <source>
        <dbReference type="ARBA" id="ARBA00008767"/>
    </source>
</evidence>
<dbReference type="SMART" id="SM00576">
    <property type="entry name" value="BTP"/>
    <property type="match status" value="1"/>
</dbReference>
<dbReference type="InterPro" id="IPR006565">
    <property type="entry name" value="BTP"/>
</dbReference>
<evidence type="ECO:0000256" key="6">
    <source>
        <dbReference type="ARBA" id="ARBA00023242"/>
    </source>
</evidence>
<dbReference type="PANTHER" id="PTHR46469:SF1">
    <property type="entry name" value="TRANSCRIPTION INITIATION FACTOR TFIID SUBUNIT 8"/>
    <property type="match status" value="1"/>
</dbReference>
<evidence type="ECO:0000256" key="5">
    <source>
        <dbReference type="ARBA" id="ARBA00023163"/>
    </source>
</evidence>
<organism evidence="9 10">
    <name type="scientific">Bugula neritina</name>
    <name type="common">Brown bryozoan</name>
    <name type="synonym">Sertularia neritina</name>
    <dbReference type="NCBI Taxonomy" id="10212"/>
    <lineage>
        <taxon>Eukaryota</taxon>
        <taxon>Metazoa</taxon>
        <taxon>Spiralia</taxon>
        <taxon>Lophotrochozoa</taxon>
        <taxon>Bryozoa</taxon>
        <taxon>Gymnolaemata</taxon>
        <taxon>Cheilostomatida</taxon>
        <taxon>Flustrina</taxon>
        <taxon>Buguloidea</taxon>
        <taxon>Bugulidae</taxon>
        <taxon>Bugula</taxon>
    </lineage>
</organism>
<keyword evidence="10" id="KW-1185">Reference proteome</keyword>
<dbReference type="CDD" id="cd08049">
    <property type="entry name" value="TAF8"/>
    <property type="match status" value="1"/>
</dbReference>
<dbReference type="Proteomes" id="UP000593567">
    <property type="component" value="Unassembled WGS sequence"/>
</dbReference>
<evidence type="ECO:0000313" key="9">
    <source>
        <dbReference type="EMBL" id="KAF6031413.1"/>
    </source>
</evidence>
<protein>
    <recommendedName>
        <fullName evidence="3">Transcription initiation factor TFIID subunit 8</fullName>
    </recommendedName>
</protein>
<evidence type="ECO:0000313" key="10">
    <source>
        <dbReference type="Proteomes" id="UP000593567"/>
    </source>
</evidence>
<dbReference type="SUPFAM" id="SSF47113">
    <property type="entry name" value="Histone-fold"/>
    <property type="match status" value="1"/>
</dbReference>
<keyword evidence="6" id="KW-0539">Nucleus</keyword>
<dbReference type="Pfam" id="PF07524">
    <property type="entry name" value="Bromo_TP"/>
    <property type="match status" value="1"/>
</dbReference>
<evidence type="ECO:0000256" key="7">
    <source>
        <dbReference type="SAM" id="MobiDB-lite"/>
    </source>
</evidence>
<keyword evidence="5" id="KW-0804">Transcription</keyword>
<dbReference type="GO" id="GO:0046982">
    <property type="term" value="F:protein heterodimerization activity"/>
    <property type="evidence" value="ECO:0007669"/>
    <property type="project" value="InterPro"/>
</dbReference>
<name>A0A7J7JZP4_BUGNE</name>
<evidence type="ECO:0000256" key="1">
    <source>
        <dbReference type="ARBA" id="ARBA00004123"/>
    </source>
</evidence>
<feature type="compositionally biased region" description="Polar residues" evidence="7">
    <location>
        <begin position="241"/>
        <end position="253"/>
    </location>
</feature>
<reference evidence="9" key="1">
    <citation type="submission" date="2020-06" db="EMBL/GenBank/DDBJ databases">
        <title>Draft genome of Bugula neritina, a colonial animal packing powerful symbionts and potential medicines.</title>
        <authorList>
            <person name="Rayko M."/>
        </authorList>
    </citation>
    <scope>NUCLEOTIDE SEQUENCE [LARGE SCALE GENOMIC DNA]</scope>
    <source>
        <strain evidence="9">Kwan_BN1</strain>
    </source>
</reference>
<evidence type="ECO:0000256" key="3">
    <source>
        <dbReference type="ARBA" id="ARBA00017307"/>
    </source>
</evidence>
<comment type="subcellular location">
    <subcellularLocation>
        <location evidence="1">Nucleus</location>
    </subcellularLocation>
</comment>
<feature type="domain" description="Bromodomain associated" evidence="8">
    <location>
        <begin position="6"/>
        <end position="82"/>
    </location>
</feature>